<sequence length="743" mass="83323">MSVDWNSHEMSVWKQKARNEQQAYFNLPVAHQWANYGQSDYNNLRRNIGFAMFGLPREEPNKICDYTGYNKKELSCINTVFDVIKNYKQEYKNKEVICVRFIFVYAKIGDNDAEFYVIGVRKYVSRFRIENIFIDSCARVYKNWQDYLKNNKLPECALCYPRNGMYSAVNGQVQVEFGISPAGEISSKVLQGLDITGGVLGLGASGIAVASLFMPVAFPFILGAGVICASAALYSSGRSIETLVDRSQHHQSIGLDNSESRNCWLGIAGGTTALASGCAVAAASRMVQAGETISVAGQIALKSATTMSSIQNALGVVNGLTHIIEKAVNEEEVTSLDVFQFMSSVLFFTNSVISAHQARCLIRSIQRNGTEGSVTIRGVITNYFIGRTPTLVSQAVQETLLSIWIWVRKELSAITSRLLKGLVALKMYVTEVSALLQTLWEKWNEEIYVVLGMICQQYGVKNWSDIIVKGRRILEHISKDDMRKLCDTVIAETRSQGNWETAVRPPEQNRVTSEGNDIGANTIVHEEPQTTLAREIIKIHAKSVDFQEVETAAEFFKYMKFICKFVKNEFEKEKLKYEETLKIVQTFSPGVNIKDFDEKYGIFGDRNNHFRQQVFNKFKPGAQEGWFSLKLAYDSQKAVTSAQEESGGNFFETDESTHTFHPFGNKKGLAHDGMLSKEQYYKIAAELTKQHANKENTSLTVEGNTAVMLVNKGEFVITVNSYLENRKVSGIAVMLHRPHDGDN</sequence>
<name>A0A2J7RLL1_9NEOP</name>
<dbReference type="PANTHER" id="PTHR21115">
    <property type="entry name" value="GH06117P-RELATED"/>
    <property type="match status" value="1"/>
</dbReference>
<comment type="caution">
    <text evidence="2">The sequence shown here is derived from an EMBL/GenBank/DDBJ whole genome shotgun (WGS) entry which is preliminary data.</text>
</comment>
<dbReference type="PANTHER" id="PTHR21115:SF0">
    <property type="entry name" value="GH06117P-RELATED"/>
    <property type="match status" value="1"/>
</dbReference>
<organism evidence="2 3">
    <name type="scientific">Cryptotermes secundus</name>
    <dbReference type="NCBI Taxonomy" id="105785"/>
    <lineage>
        <taxon>Eukaryota</taxon>
        <taxon>Metazoa</taxon>
        <taxon>Ecdysozoa</taxon>
        <taxon>Arthropoda</taxon>
        <taxon>Hexapoda</taxon>
        <taxon>Insecta</taxon>
        <taxon>Pterygota</taxon>
        <taxon>Neoptera</taxon>
        <taxon>Polyneoptera</taxon>
        <taxon>Dictyoptera</taxon>
        <taxon>Blattodea</taxon>
        <taxon>Blattoidea</taxon>
        <taxon>Termitoidae</taxon>
        <taxon>Kalotermitidae</taxon>
        <taxon>Cryptotermitinae</taxon>
        <taxon>Cryptotermes</taxon>
    </lineage>
</organism>
<dbReference type="Pfam" id="PF16013">
    <property type="entry name" value="DUF4781"/>
    <property type="match status" value="1"/>
</dbReference>
<dbReference type="InterPro" id="IPR031962">
    <property type="entry name" value="DUF4781"/>
</dbReference>
<evidence type="ECO:0000259" key="1">
    <source>
        <dbReference type="Pfam" id="PF16013"/>
    </source>
</evidence>
<proteinExistence type="predicted"/>
<evidence type="ECO:0000313" key="3">
    <source>
        <dbReference type="Proteomes" id="UP000235965"/>
    </source>
</evidence>
<dbReference type="Proteomes" id="UP000235965">
    <property type="component" value="Unassembled WGS sequence"/>
</dbReference>
<keyword evidence="3" id="KW-1185">Reference proteome</keyword>
<evidence type="ECO:0000313" key="2">
    <source>
        <dbReference type="EMBL" id="PNF41722.1"/>
    </source>
</evidence>
<dbReference type="EMBL" id="NEVH01002684">
    <property type="protein sequence ID" value="PNF41720.1"/>
    <property type="molecule type" value="Genomic_DNA"/>
</dbReference>
<accession>A0A2J7RLL1</accession>
<feature type="domain" description="DUF4781" evidence="1">
    <location>
        <begin position="130"/>
        <end position="368"/>
    </location>
</feature>
<reference evidence="2 3" key="1">
    <citation type="submission" date="2017-12" db="EMBL/GenBank/DDBJ databases">
        <title>Hemimetabolous genomes reveal molecular basis of termite eusociality.</title>
        <authorList>
            <person name="Harrison M.C."/>
            <person name="Jongepier E."/>
            <person name="Robertson H.M."/>
            <person name="Arning N."/>
            <person name="Bitard-Feildel T."/>
            <person name="Chao H."/>
            <person name="Childers C.P."/>
            <person name="Dinh H."/>
            <person name="Doddapaneni H."/>
            <person name="Dugan S."/>
            <person name="Gowin J."/>
            <person name="Greiner C."/>
            <person name="Han Y."/>
            <person name="Hu H."/>
            <person name="Hughes D.S.T."/>
            <person name="Huylmans A.-K."/>
            <person name="Kemena C."/>
            <person name="Kremer L.P.M."/>
            <person name="Lee S.L."/>
            <person name="Lopez-Ezquerra A."/>
            <person name="Mallet L."/>
            <person name="Monroy-Kuhn J.M."/>
            <person name="Moser A."/>
            <person name="Murali S.C."/>
            <person name="Muzny D.M."/>
            <person name="Otani S."/>
            <person name="Piulachs M.-D."/>
            <person name="Poelchau M."/>
            <person name="Qu J."/>
            <person name="Schaub F."/>
            <person name="Wada-Katsumata A."/>
            <person name="Worley K.C."/>
            <person name="Xie Q."/>
            <person name="Ylla G."/>
            <person name="Poulsen M."/>
            <person name="Gibbs R.A."/>
            <person name="Schal C."/>
            <person name="Richards S."/>
            <person name="Belles X."/>
            <person name="Korb J."/>
            <person name="Bornberg-Bauer E."/>
        </authorList>
    </citation>
    <scope>NUCLEOTIDE SEQUENCE [LARGE SCALE GENOMIC DNA]</scope>
    <source>
        <tissue evidence="2">Whole body</tissue>
    </source>
</reference>
<protein>
    <recommendedName>
        <fullName evidence="1">DUF4781 domain-containing protein</fullName>
    </recommendedName>
</protein>
<dbReference type="OrthoDB" id="6512497at2759"/>
<gene>
    <name evidence="2" type="ORF">B7P43_G03435</name>
</gene>
<dbReference type="InParanoid" id="A0A2J7RLL1"/>
<dbReference type="STRING" id="105785.A0A2J7RLL1"/>
<dbReference type="AlphaFoldDB" id="A0A2J7RLL1"/>
<dbReference type="EMBL" id="NEVH01002684">
    <property type="protein sequence ID" value="PNF41722.1"/>
    <property type="molecule type" value="Genomic_DNA"/>
</dbReference>